<organism evidence="2 3">
    <name type="scientific">Halocaridina rubra</name>
    <name type="common">Hawaiian red shrimp</name>
    <dbReference type="NCBI Taxonomy" id="373956"/>
    <lineage>
        <taxon>Eukaryota</taxon>
        <taxon>Metazoa</taxon>
        <taxon>Ecdysozoa</taxon>
        <taxon>Arthropoda</taxon>
        <taxon>Crustacea</taxon>
        <taxon>Multicrustacea</taxon>
        <taxon>Malacostraca</taxon>
        <taxon>Eumalacostraca</taxon>
        <taxon>Eucarida</taxon>
        <taxon>Decapoda</taxon>
        <taxon>Pleocyemata</taxon>
        <taxon>Caridea</taxon>
        <taxon>Atyoidea</taxon>
        <taxon>Atyidae</taxon>
        <taxon>Halocaridina</taxon>
    </lineage>
</organism>
<evidence type="ECO:0000313" key="3">
    <source>
        <dbReference type="Proteomes" id="UP001381693"/>
    </source>
</evidence>
<dbReference type="EMBL" id="JAXCGZ010013256">
    <property type="protein sequence ID" value="KAK7073099.1"/>
    <property type="molecule type" value="Genomic_DNA"/>
</dbReference>
<name>A0AAN8X6U1_HALRR</name>
<feature type="region of interest" description="Disordered" evidence="1">
    <location>
        <begin position="1"/>
        <end position="29"/>
    </location>
</feature>
<accession>A0AAN8X6U1</accession>
<evidence type="ECO:0000256" key="1">
    <source>
        <dbReference type="SAM" id="MobiDB-lite"/>
    </source>
</evidence>
<feature type="compositionally biased region" description="Basic and acidic residues" evidence="1">
    <location>
        <begin position="11"/>
        <end position="20"/>
    </location>
</feature>
<evidence type="ECO:0000313" key="2">
    <source>
        <dbReference type="EMBL" id="KAK7073099.1"/>
    </source>
</evidence>
<proteinExistence type="predicted"/>
<sequence length="88" mass="9969">MRVKTLLEPLKASKDIERTRTGNTGHNGPSSLWGSTMLYVIHLYSQEGVVPNRTSKIGSFEKYTTTLDNKLAVFKYIRDKLVSSLDHK</sequence>
<comment type="caution">
    <text evidence="2">The sequence shown here is derived from an EMBL/GenBank/DDBJ whole genome shotgun (WGS) entry which is preliminary data.</text>
</comment>
<dbReference type="Proteomes" id="UP001381693">
    <property type="component" value="Unassembled WGS sequence"/>
</dbReference>
<gene>
    <name evidence="2" type="ORF">SK128_007297</name>
</gene>
<keyword evidence="3" id="KW-1185">Reference proteome</keyword>
<reference evidence="2 3" key="1">
    <citation type="submission" date="2023-11" db="EMBL/GenBank/DDBJ databases">
        <title>Halocaridina rubra genome assembly.</title>
        <authorList>
            <person name="Smith C."/>
        </authorList>
    </citation>
    <scope>NUCLEOTIDE SEQUENCE [LARGE SCALE GENOMIC DNA]</scope>
    <source>
        <strain evidence="2">EP-1</strain>
        <tissue evidence="2">Whole</tissue>
    </source>
</reference>
<dbReference type="AlphaFoldDB" id="A0AAN8X6U1"/>
<protein>
    <submittedName>
        <fullName evidence="2">Uncharacterized protein</fullName>
    </submittedName>
</protein>